<dbReference type="GO" id="GO:0009252">
    <property type="term" value="P:peptidoglycan biosynthetic process"/>
    <property type="evidence" value="ECO:0007669"/>
    <property type="project" value="UniProtKB-UniRule"/>
</dbReference>
<dbReference type="InterPro" id="IPR035911">
    <property type="entry name" value="MurE/MurF_N"/>
</dbReference>
<dbReference type="GO" id="GO:0000287">
    <property type="term" value="F:magnesium ion binding"/>
    <property type="evidence" value="ECO:0007669"/>
    <property type="project" value="UniProtKB-UniRule"/>
</dbReference>
<keyword evidence="7" id="KW-0547">Nucleotide-binding</keyword>
<dbReference type="GO" id="GO:0071555">
    <property type="term" value="P:cell wall organization"/>
    <property type="evidence" value="ECO:0007669"/>
    <property type="project" value="UniProtKB-KW"/>
</dbReference>
<feature type="region of interest" description="Disordered" evidence="9">
    <location>
        <begin position="537"/>
        <end position="565"/>
    </location>
</feature>
<evidence type="ECO:0000259" key="12">
    <source>
        <dbReference type="Pfam" id="PF08245"/>
    </source>
</evidence>
<keyword evidence="7" id="KW-0067">ATP-binding</keyword>
<evidence type="ECO:0000313" key="14">
    <source>
        <dbReference type="Proteomes" id="UP000253495"/>
    </source>
</evidence>
<dbReference type="NCBIfam" id="TIGR01085">
    <property type="entry name" value="murE"/>
    <property type="match status" value="1"/>
</dbReference>
<protein>
    <recommendedName>
        <fullName evidence="7">UDP-N-acetylmuramoyl-L-alanyl-D-glutamate--2,6-diaminopimelate ligase</fullName>
        <ecNumber evidence="7">6.3.2.13</ecNumber>
    </recommendedName>
    <alternativeName>
        <fullName evidence="7">Meso-A2pm-adding enzyme</fullName>
    </alternativeName>
    <alternativeName>
        <fullName evidence="7">Meso-diaminopimelate-adding enzyme</fullName>
    </alternativeName>
    <alternativeName>
        <fullName evidence="7">UDP-MurNAc-L-Ala-D-Glu:meso-diaminopimelate ligase</fullName>
    </alternativeName>
    <alternativeName>
        <fullName evidence="7">UDP-MurNAc-tripeptide synthetase</fullName>
    </alternativeName>
    <alternativeName>
        <fullName evidence="7">UDP-N-acetylmuramyl-tripeptide synthetase</fullName>
    </alternativeName>
</protein>
<feature type="binding site" evidence="7">
    <location>
        <position position="233"/>
    </location>
    <ligand>
        <name>UDP-N-acetyl-alpha-D-muramoyl-L-alanyl-D-glutamate</name>
        <dbReference type="ChEBI" id="CHEBI:83900"/>
    </ligand>
</feature>
<comment type="function">
    <text evidence="7">Catalyzes the addition of meso-diaminopimelic acid to the nucleotide precursor UDP-N-acetylmuramoyl-L-alanyl-D-glutamate (UMAG) in the biosynthesis of bacterial cell-wall peptidoglycan.</text>
</comment>
<dbReference type="GO" id="GO:0051301">
    <property type="term" value="P:cell division"/>
    <property type="evidence" value="ECO:0007669"/>
    <property type="project" value="UniProtKB-KW"/>
</dbReference>
<keyword evidence="3 7" id="KW-0133">Cell shape</keyword>
<feature type="short sequence motif" description="Meso-diaminopimelate recognition motif" evidence="7">
    <location>
        <begin position="453"/>
        <end position="456"/>
    </location>
</feature>
<gene>
    <name evidence="7" type="primary">murE</name>
    <name evidence="13" type="ORF">DFQ14_107166</name>
</gene>
<feature type="domain" description="Mur ligase central" evidence="12">
    <location>
        <begin position="162"/>
        <end position="358"/>
    </location>
</feature>
<dbReference type="InterPro" id="IPR005761">
    <property type="entry name" value="UDP-N-AcMur-Glu-dNH2Pim_ligase"/>
</dbReference>
<dbReference type="InterPro" id="IPR000713">
    <property type="entry name" value="Mur_ligase_N"/>
</dbReference>
<feature type="binding site" evidence="7">
    <location>
        <position position="241"/>
    </location>
    <ligand>
        <name>UDP-N-acetyl-alpha-D-muramoyl-L-alanyl-D-glutamate</name>
        <dbReference type="ChEBI" id="CHEBI:83900"/>
    </ligand>
</feature>
<dbReference type="PANTHER" id="PTHR23135:SF4">
    <property type="entry name" value="UDP-N-ACETYLMURAMOYL-L-ALANYL-D-GLUTAMATE--2,6-DIAMINOPIMELATE LIGASE MURE HOMOLOG, CHLOROPLASTIC"/>
    <property type="match status" value="1"/>
</dbReference>
<feature type="domain" description="Mur ligase N-terminal catalytic" evidence="10">
    <location>
        <begin position="67"/>
        <end position="149"/>
    </location>
</feature>
<keyword evidence="7" id="KW-0963">Cytoplasm</keyword>
<dbReference type="RefSeq" id="WP_114453468.1">
    <property type="nucleotide sequence ID" value="NZ_QPJC01000007.1"/>
</dbReference>
<dbReference type="Gene3D" id="3.40.1390.10">
    <property type="entry name" value="MurE/MurF, N-terminal domain"/>
    <property type="match status" value="1"/>
</dbReference>
<dbReference type="AlphaFoldDB" id="A0A368VS32"/>
<comment type="caution">
    <text evidence="7">Lacks conserved residue(s) required for the propagation of feature annotation.</text>
</comment>
<dbReference type="NCBIfam" id="NF001124">
    <property type="entry name" value="PRK00139.1-2"/>
    <property type="match status" value="1"/>
</dbReference>
<dbReference type="GO" id="GO:0008765">
    <property type="term" value="F:UDP-N-acetylmuramoylalanyl-D-glutamate-2,6-diaminopimelate ligase activity"/>
    <property type="evidence" value="ECO:0007669"/>
    <property type="project" value="UniProtKB-UniRule"/>
</dbReference>
<evidence type="ECO:0000256" key="6">
    <source>
        <dbReference type="ARBA" id="ARBA00023316"/>
    </source>
</evidence>
<dbReference type="GO" id="GO:0008360">
    <property type="term" value="P:regulation of cell shape"/>
    <property type="evidence" value="ECO:0007669"/>
    <property type="project" value="UniProtKB-KW"/>
</dbReference>
<comment type="similarity">
    <text evidence="1 7">Belongs to the MurCDEF family. MurE subfamily.</text>
</comment>
<dbReference type="SUPFAM" id="SSF53244">
    <property type="entry name" value="MurD-like peptide ligases, peptide-binding domain"/>
    <property type="match status" value="1"/>
</dbReference>
<evidence type="ECO:0000259" key="11">
    <source>
        <dbReference type="Pfam" id="PF02875"/>
    </source>
</evidence>
<evidence type="ECO:0000256" key="3">
    <source>
        <dbReference type="ARBA" id="ARBA00022960"/>
    </source>
</evidence>
<keyword evidence="7" id="KW-0460">Magnesium</keyword>
<dbReference type="Pfam" id="PF08245">
    <property type="entry name" value="Mur_ligase_M"/>
    <property type="match status" value="1"/>
</dbReference>
<keyword evidence="7 13" id="KW-0436">Ligase</keyword>
<dbReference type="Gene3D" id="3.90.190.20">
    <property type="entry name" value="Mur ligase, C-terminal domain"/>
    <property type="match status" value="1"/>
</dbReference>
<dbReference type="InterPro" id="IPR036565">
    <property type="entry name" value="Mur-like_cat_sf"/>
</dbReference>
<evidence type="ECO:0000256" key="8">
    <source>
        <dbReference type="RuleBase" id="RU004135"/>
    </source>
</evidence>
<evidence type="ECO:0000256" key="2">
    <source>
        <dbReference type="ARBA" id="ARBA00022618"/>
    </source>
</evidence>
<proteinExistence type="inferred from homology"/>
<dbReference type="SUPFAM" id="SSF63418">
    <property type="entry name" value="MurE/MurF N-terminal domain"/>
    <property type="match status" value="1"/>
</dbReference>
<comment type="caution">
    <text evidence="13">The sequence shown here is derived from an EMBL/GenBank/DDBJ whole genome shotgun (WGS) entry which is preliminary data.</text>
</comment>
<feature type="binding site" evidence="7">
    <location>
        <position position="429"/>
    </location>
    <ligand>
        <name>meso-2,6-diaminopimelate</name>
        <dbReference type="ChEBI" id="CHEBI:57791"/>
    </ligand>
</feature>
<keyword evidence="4 7" id="KW-0573">Peptidoglycan synthesis</keyword>
<dbReference type="InterPro" id="IPR013221">
    <property type="entry name" value="Mur_ligase_cen"/>
</dbReference>
<name>A0A368VS32_9ACTN</name>
<evidence type="ECO:0000256" key="5">
    <source>
        <dbReference type="ARBA" id="ARBA00023306"/>
    </source>
</evidence>
<dbReference type="InterPro" id="IPR036615">
    <property type="entry name" value="Mur_ligase_C_dom_sf"/>
</dbReference>
<feature type="binding site" evidence="7">
    <location>
        <begin position="453"/>
        <end position="456"/>
    </location>
    <ligand>
        <name>meso-2,6-diaminopimelate</name>
        <dbReference type="ChEBI" id="CHEBI:57791"/>
    </ligand>
</feature>
<dbReference type="HAMAP" id="MF_00208">
    <property type="entry name" value="MurE"/>
    <property type="match status" value="1"/>
</dbReference>
<keyword evidence="2 7" id="KW-0132">Cell division</keyword>
<dbReference type="OrthoDB" id="9800958at2"/>
<dbReference type="Proteomes" id="UP000253495">
    <property type="component" value="Unassembled WGS sequence"/>
</dbReference>
<feature type="binding site" evidence="7">
    <location>
        <begin position="206"/>
        <end position="207"/>
    </location>
    <ligand>
        <name>UDP-N-acetyl-alpha-D-muramoyl-L-alanyl-D-glutamate</name>
        <dbReference type="ChEBI" id="CHEBI:83900"/>
    </ligand>
</feature>
<dbReference type="EMBL" id="QPJC01000007">
    <property type="protein sequence ID" value="RCW43277.1"/>
    <property type="molecule type" value="Genomic_DNA"/>
</dbReference>
<dbReference type="InterPro" id="IPR004101">
    <property type="entry name" value="Mur_ligase_C"/>
</dbReference>
<feature type="modified residue" description="N6-carboxylysine" evidence="7">
    <location>
        <position position="273"/>
    </location>
</feature>
<organism evidence="13 14">
    <name type="scientific">Halopolyspora algeriensis</name>
    <dbReference type="NCBI Taxonomy" id="1500506"/>
    <lineage>
        <taxon>Bacteria</taxon>
        <taxon>Bacillati</taxon>
        <taxon>Actinomycetota</taxon>
        <taxon>Actinomycetes</taxon>
        <taxon>Actinomycetes incertae sedis</taxon>
        <taxon>Halopolyspora</taxon>
    </lineage>
</organism>
<feature type="compositionally biased region" description="Basic and acidic residues" evidence="9">
    <location>
        <begin position="1"/>
        <end position="14"/>
    </location>
</feature>
<keyword evidence="14" id="KW-1185">Reference proteome</keyword>
<feature type="binding site" evidence="7">
    <location>
        <position position="513"/>
    </location>
    <ligand>
        <name>meso-2,6-diaminopimelate</name>
        <dbReference type="ChEBI" id="CHEBI:57791"/>
    </ligand>
</feature>
<comment type="PTM">
    <text evidence="7">Carboxylation is probably crucial for Mg(2+) binding and, consequently, for the gamma-phosphate positioning of ATP.</text>
</comment>
<keyword evidence="6 7" id="KW-0961">Cell wall biogenesis/degradation</keyword>
<feature type="domain" description="Mur ligase C-terminal" evidence="11">
    <location>
        <begin position="380"/>
        <end position="511"/>
    </location>
</feature>
<dbReference type="GO" id="GO:0005524">
    <property type="term" value="F:ATP binding"/>
    <property type="evidence" value="ECO:0007669"/>
    <property type="project" value="UniProtKB-UniRule"/>
</dbReference>
<dbReference type="UniPathway" id="UPA00219"/>
<feature type="binding site" evidence="7">
    <location>
        <begin position="164"/>
        <end position="170"/>
    </location>
    <ligand>
        <name>ATP</name>
        <dbReference type="ChEBI" id="CHEBI:30616"/>
    </ligand>
</feature>
<feature type="region of interest" description="Disordered" evidence="9">
    <location>
        <begin position="1"/>
        <end position="26"/>
    </location>
</feature>
<comment type="pathway">
    <text evidence="7 8">Cell wall biogenesis; peptidoglycan biosynthesis.</text>
</comment>
<dbReference type="GO" id="GO:0005737">
    <property type="term" value="C:cytoplasm"/>
    <property type="evidence" value="ECO:0007669"/>
    <property type="project" value="UniProtKB-SubCell"/>
</dbReference>
<dbReference type="NCBIfam" id="NF001126">
    <property type="entry name" value="PRK00139.1-4"/>
    <property type="match status" value="1"/>
</dbReference>
<comment type="subcellular location">
    <subcellularLocation>
        <location evidence="7 8">Cytoplasm</location>
    </subcellularLocation>
</comment>
<dbReference type="Pfam" id="PF01225">
    <property type="entry name" value="Mur_ligase"/>
    <property type="match status" value="1"/>
</dbReference>
<evidence type="ECO:0000313" key="13">
    <source>
        <dbReference type="EMBL" id="RCW43277.1"/>
    </source>
</evidence>
<feature type="binding site" evidence="7">
    <location>
        <position position="509"/>
    </location>
    <ligand>
        <name>meso-2,6-diaminopimelate</name>
        <dbReference type="ChEBI" id="CHEBI:57791"/>
    </ligand>
</feature>
<keyword evidence="5 7" id="KW-0131">Cell cycle</keyword>
<accession>A0A368VS32</accession>
<evidence type="ECO:0000256" key="9">
    <source>
        <dbReference type="SAM" id="MobiDB-lite"/>
    </source>
</evidence>
<evidence type="ECO:0000256" key="7">
    <source>
        <dbReference type="HAMAP-Rule" id="MF_00208"/>
    </source>
</evidence>
<dbReference type="EC" id="6.3.2.13" evidence="7"/>
<evidence type="ECO:0000256" key="4">
    <source>
        <dbReference type="ARBA" id="ARBA00022984"/>
    </source>
</evidence>
<sequence>MPRNGHETGDHDKNPISGTGNLRTVPSAVATVPPRPSRVEPVDVEQLAESLGARIVRTAGGEPVTVSGATLRAQHVRAGDLFAALPGSRAHGADFAADALDAGAAAVLTDEVGTERAALADHPRVRDGSVPLLVHTEPRSVLGPAAAHIYGKPSQRLSILGITGTSGKTTTTYLLESALRAAGLVTGLVGTVETRVAGQRLDSAFTTPEAPDLQALLAVMAEHGVTHVPMEVSSHALALGRISGTRFAVGGFTNLSQDHLDFHRDLDDYFAAKAMLFDGRCEREVVCTDTEWGDRLVGPATVTVSTVGDAMWTASEITASPTGEQRFRVSGPDGARFDVRLRLPGPFNVANGLLAAAVLHTAGVPAAAIERGLAEVDVPGRMERVALGQDFAAVVDYSHKPGAVAAVLDAARAQAAGRVLVVLGCGGDRDAAKRPVMGESAARRSDLLIVTDDNPRSENPVDIRTAVLEGARQVPAAERGELLEIGDRQEAIAEAVRRADDGDMVVVAGKGHETGQEVAGVVHPFSDRDELATALRARLDDRRGSDVAPGHDDPAGGRGCDEEAR</sequence>
<dbReference type="PANTHER" id="PTHR23135">
    <property type="entry name" value="MUR LIGASE FAMILY MEMBER"/>
    <property type="match status" value="1"/>
</dbReference>
<evidence type="ECO:0000256" key="1">
    <source>
        <dbReference type="ARBA" id="ARBA00005898"/>
    </source>
</evidence>
<dbReference type="SUPFAM" id="SSF53623">
    <property type="entry name" value="MurD-like peptide ligases, catalytic domain"/>
    <property type="match status" value="1"/>
</dbReference>
<dbReference type="Gene3D" id="3.40.1190.10">
    <property type="entry name" value="Mur-like, catalytic domain"/>
    <property type="match status" value="1"/>
</dbReference>
<dbReference type="Pfam" id="PF02875">
    <property type="entry name" value="Mur_ligase_C"/>
    <property type="match status" value="1"/>
</dbReference>
<evidence type="ECO:0000259" key="10">
    <source>
        <dbReference type="Pfam" id="PF01225"/>
    </source>
</evidence>
<reference evidence="13 14" key="1">
    <citation type="submission" date="2018-07" db="EMBL/GenBank/DDBJ databases">
        <title>Genomic Encyclopedia of Type Strains, Phase III (KMG-III): the genomes of soil and plant-associated and newly described type strains.</title>
        <authorList>
            <person name="Whitman W."/>
        </authorList>
    </citation>
    <scope>NUCLEOTIDE SEQUENCE [LARGE SCALE GENOMIC DNA]</scope>
    <source>
        <strain evidence="13 14">CECT 8575</strain>
    </source>
</reference>
<comment type="cofactor">
    <cofactor evidence="7">
        <name>Mg(2+)</name>
        <dbReference type="ChEBI" id="CHEBI:18420"/>
    </cofactor>
</comment>
<feature type="binding site" evidence="7">
    <location>
        <position position="71"/>
    </location>
    <ligand>
        <name>UDP-N-acetyl-alpha-D-muramoyl-L-alanyl-D-glutamate</name>
        <dbReference type="ChEBI" id="CHEBI:83900"/>
    </ligand>
</feature>
<comment type="catalytic activity">
    <reaction evidence="7">
        <text>UDP-N-acetyl-alpha-D-muramoyl-L-alanyl-D-glutamate + meso-2,6-diaminopimelate + ATP = UDP-N-acetyl-alpha-D-muramoyl-L-alanyl-gamma-D-glutamyl-meso-2,6-diaminopimelate + ADP + phosphate + H(+)</text>
        <dbReference type="Rhea" id="RHEA:23676"/>
        <dbReference type="ChEBI" id="CHEBI:15378"/>
        <dbReference type="ChEBI" id="CHEBI:30616"/>
        <dbReference type="ChEBI" id="CHEBI:43474"/>
        <dbReference type="ChEBI" id="CHEBI:57791"/>
        <dbReference type="ChEBI" id="CHEBI:83900"/>
        <dbReference type="ChEBI" id="CHEBI:83905"/>
        <dbReference type="ChEBI" id="CHEBI:456216"/>
        <dbReference type="EC" id="6.3.2.13"/>
    </reaction>
</comment>